<evidence type="ECO:0000313" key="2">
    <source>
        <dbReference type="Proteomes" id="UP000620064"/>
    </source>
</evidence>
<evidence type="ECO:0008006" key="3">
    <source>
        <dbReference type="Google" id="ProtNLM"/>
    </source>
</evidence>
<dbReference type="EMBL" id="BMLV01000008">
    <property type="protein sequence ID" value="GGP06676.1"/>
    <property type="molecule type" value="Genomic_DNA"/>
</dbReference>
<proteinExistence type="predicted"/>
<comment type="caution">
    <text evidence="1">The sequence shown here is derived from an EMBL/GenBank/DDBJ whole genome shotgun (WGS) entry which is preliminary data.</text>
</comment>
<sequence length="220" mass="24291">MLTKIVNKIGAFGFVMKMAKSITFLWAICFSFTLSAKIKEINSKTTTVISMTGGVIIFESDDLKIIGKVGVNENSSESKKAVVFISEGAVIYNGDSISNVSIVELEKAKKFTPKAKKRTSNKTIVSKPKYKSQNTLETDVYYTSQKSSEKFSQKLKDRVVVSPCRVQTSAKALASCVSLTTNLLSLSKSQDAIYTNPSVKTHYFSGKYSTRPPTLFQFLK</sequence>
<dbReference type="Proteomes" id="UP000620064">
    <property type="component" value="Unassembled WGS sequence"/>
</dbReference>
<dbReference type="RefSeq" id="WP_188618725.1">
    <property type="nucleotide sequence ID" value="NZ_BMLV01000008.1"/>
</dbReference>
<accession>A0ABQ2NLW2</accession>
<organism evidence="1 2">
    <name type="scientific">Cloacibacterium rupense</name>
    <dbReference type="NCBI Taxonomy" id="517423"/>
    <lineage>
        <taxon>Bacteria</taxon>
        <taxon>Pseudomonadati</taxon>
        <taxon>Bacteroidota</taxon>
        <taxon>Flavobacteriia</taxon>
        <taxon>Flavobacteriales</taxon>
        <taxon>Weeksellaceae</taxon>
    </lineage>
</organism>
<gene>
    <name evidence="1" type="ORF">GCM10010992_27540</name>
</gene>
<evidence type="ECO:0000313" key="1">
    <source>
        <dbReference type="EMBL" id="GGP06676.1"/>
    </source>
</evidence>
<keyword evidence="2" id="KW-1185">Reference proteome</keyword>
<name>A0ABQ2NLW2_9FLAO</name>
<protein>
    <recommendedName>
        <fullName evidence="3">Organic solvent tolerance-like N-terminal domain-containing protein</fullName>
    </recommendedName>
</protein>
<reference evidence="2" key="1">
    <citation type="journal article" date="2019" name="Int. J. Syst. Evol. Microbiol.">
        <title>The Global Catalogue of Microorganisms (GCM) 10K type strain sequencing project: providing services to taxonomists for standard genome sequencing and annotation.</title>
        <authorList>
            <consortium name="The Broad Institute Genomics Platform"/>
            <consortium name="The Broad Institute Genome Sequencing Center for Infectious Disease"/>
            <person name="Wu L."/>
            <person name="Ma J."/>
        </authorList>
    </citation>
    <scope>NUCLEOTIDE SEQUENCE [LARGE SCALE GENOMIC DNA]</scope>
    <source>
        <strain evidence="2">CGMCC 1.7656</strain>
    </source>
</reference>